<dbReference type="Pfam" id="PF07654">
    <property type="entry name" value="C1-set"/>
    <property type="match status" value="1"/>
</dbReference>
<dbReference type="InterPro" id="IPR003597">
    <property type="entry name" value="Ig_C1-set"/>
</dbReference>
<protein>
    <recommendedName>
        <fullName evidence="3">Ig-like domain-containing protein</fullName>
    </recommendedName>
</protein>
<proteinExistence type="predicted"/>
<accession>A0A3Q0QRA0</accession>
<dbReference type="AlphaFoldDB" id="A0A3Q0QRA0"/>
<evidence type="ECO:0000256" key="2">
    <source>
        <dbReference type="SAM" id="MobiDB-lite"/>
    </source>
</evidence>
<evidence type="ECO:0000313" key="5">
    <source>
        <dbReference type="Proteomes" id="UP000261340"/>
    </source>
</evidence>
<dbReference type="InterPro" id="IPR007110">
    <property type="entry name" value="Ig-like_dom"/>
</dbReference>
<dbReference type="InterPro" id="IPR013783">
    <property type="entry name" value="Ig-like_fold"/>
</dbReference>
<dbReference type="InterPro" id="IPR050380">
    <property type="entry name" value="Immune_Resp_Modulators"/>
</dbReference>
<feature type="domain" description="Ig-like" evidence="3">
    <location>
        <begin position="44"/>
        <end position="141"/>
    </location>
</feature>
<dbReference type="GeneTree" id="ENSGT00990000204514"/>
<keyword evidence="1" id="KW-0393">Immunoglobulin domain</keyword>
<dbReference type="InterPro" id="IPR036179">
    <property type="entry name" value="Ig-like_dom_sf"/>
</dbReference>
<dbReference type="PROSITE" id="PS50835">
    <property type="entry name" value="IG_LIKE"/>
    <property type="match status" value="1"/>
</dbReference>
<dbReference type="SUPFAM" id="SSF48726">
    <property type="entry name" value="Immunoglobulin"/>
    <property type="match status" value="1"/>
</dbReference>
<dbReference type="InterPro" id="IPR003006">
    <property type="entry name" value="Ig/MHC_CS"/>
</dbReference>
<sequence>TSWQKHVFCPGKARRDEPGNQENKSLNDVTTVAPKPFSNPNLEPSFLKISSIPQIPKVERLLVLCCRVENFYPKDINLEWYRNDGEQVHIVTHFGPFSDHSRLYSVWSKIELIMAREDERAVYTCRVYHSSFQAPGYKDVFYHINTQGSSSRCFLHLP</sequence>
<dbReference type="PROSITE" id="PS00290">
    <property type="entry name" value="IG_MHC"/>
    <property type="match status" value="1"/>
</dbReference>
<dbReference type="Ensembl" id="ENSACIT00000000898.1">
    <property type="protein sequence ID" value="ENSACIP00000000857.1"/>
    <property type="gene ID" value="ENSACIG00000000749.1"/>
</dbReference>
<organism evidence="4 5">
    <name type="scientific">Amphilophus citrinellus</name>
    <name type="common">Midas cichlid</name>
    <name type="synonym">Cichlasoma citrinellum</name>
    <dbReference type="NCBI Taxonomy" id="61819"/>
    <lineage>
        <taxon>Eukaryota</taxon>
        <taxon>Metazoa</taxon>
        <taxon>Chordata</taxon>
        <taxon>Craniata</taxon>
        <taxon>Vertebrata</taxon>
        <taxon>Euteleostomi</taxon>
        <taxon>Actinopterygii</taxon>
        <taxon>Neopterygii</taxon>
        <taxon>Teleostei</taxon>
        <taxon>Neoteleostei</taxon>
        <taxon>Acanthomorphata</taxon>
        <taxon>Ovalentaria</taxon>
        <taxon>Cichlomorphae</taxon>
        <taxon>Cichliformes</taxon>
        <taxon>Cichlidae</taxon>
        <taxon>New World cichlids</taxon>
        <taxon>Cichlasomatinae</taxon>
        <taxon>Heroini</taxon>
        <taxon>Amphilophus</taxon>
    </lineage>
</organism>
<evidence type="ECO:0000259" key="3">
    <source>
        <dbReference type="PROSITE" id="PS50835"/>
    </source>
</evidence>
<dbReference type="Gene3D" id="2.60.40.10">
    <property type="entry name" value="Immunoglobulins"/>
    <property type="match status" value="1"/>
</dbReference>
<reference evidence="4" key="1">
    <citation type="submission" date="2025-08" db="UniProtKB">
        <authorList>
            <consortium name="Ensembl"/>
        </authorList>
    </citation>
    <scope>IDENTIFICATION</scope>
</reference>
<dbReference type="PANTHER" id="PTHR23411">
    <property type="entry name" value="TAPASIN"/>
    <property type="match status" value="1"/>
</dbReference>
<dbReference type="STRING" id="61819.ENSACIP00000000857"/>
<dbReference type="SMART" id="SM00407">
    <property type="entry name" value="IGc1"/>
    <property type="match status" value="1"/>
</dbReference>
<dbReference type="Proteomes" id="UP000261340">
    <property type="component" value="Unplaced"/>
</dbReference>
<evidence type="ECO:0000256" key="1">
    <source>
        <dbReference type="ARBA" id="ARBA00023319"/>
    </source>
</evidence>
<keyword evidence="5" id="KW-1185">Reference proteome</keyword>
<evidence type="ECO:0000313" key="4">
    <source>
        <dbReference type="Ensembl" id="ENSACIP00000000857.1"/>
    </source>
</evidence>
<reference evidence="4" key="2">
    <citation type="submission" date="2025-09" db="UniProtKB">
        <authorList>
            <consortium name="Ensembl"/>
        </authorList>
    </citation>
    <scope>IDENTIFICATION</scope>
</reference>
<name>A0A3Q0QRA0_AMPCI</name>
<feature type="region of interest" description="Disordered" evidence="2">
    <location>
        <begin position="11"/>
        <end position="34"/>
    </location>
</feature>
<dbReference type="CDD" id="cd00098">
    <property type="entry name" value="IgC1"/>
    <property type="match status" value="1"/>
</dbReference>
<feature type="compositionally biased region" description="Polar residues" evidence="2">
    <location>
        <begin position="20"/>
        <end position="30"/>
    </location>
</feature>